<evidence type="ECO:0000313" key="3">
    <source>
        <dbReference type="Proteomes" id="UP000630353"/>
    </source>
</evidence>
<dbReference type="SUPFAM" id="SSF56300">
    <property type="entry name" value="Metallo-dependent phosphatases"/>
    <property type="match status" value="1"/>
</dbReference>
<dbReference type="Proteomes" id="UP000630353">
    <property type="component" value="Unassembled WGS sequence"/>
</dbReference>
<comment type="caution">
    <text evidence="2">The sequence shown here is derived from an EMBL/GenBank/DDBJ whole genome shotgun (WGS) entry which is preliminary data.</text>
</comment>
<evidence type="ECO:0000313" key="2">
    <source>
        <dbReference type="EMBL" id="GHD50389.1"/>
    </source>
</evidence>
<dbReference type="RefSeq" id="WP_189989687.1">
    <property type="nucleotide sequence ID" value="NZ_BMZS01000005.1"/>
</dbReference>
<accession>A0A919CQW1</accession>
<dbReference type="Gene3D" id="3.60.21.10">
    <property type="match status" value="1"/>
</dbReference>
<name>A0A919CQW1_9PROT</name>
<keyword evidence="3" id="KW-1185">Reference proteome</keyword>
<reference evidence="2" key="1">
    <citation type="journal article" date="2014" name="Int. J. Syst. Evol. Microbiol.">
        <title>Complete genome sequence of Corynebacterium casei LMG S-19264T (=DSM 44701T), isolated from a smear-ripened cheese.</title>
        <authorList>
            <consortium name="US DOE Joint Genome Institute (JGI-PGF)"/>
            <person name="Walter F."/>
            <person name="Albersmeier A."/>
            <person name="Kalinowski J."/>
            <person name="Ruckert C."/>
        </authorList>
    </citation>
    <scope>NUCLEOTIDE SEQUENCE</scope>
    <source>
        <strain evidence="2">KCTC 42651</strain>
    </source>
</reference>
<keyword evidence="1" id="KW-0732">Signal</keyword>
<dbReference type="InterPro" id="IPR029052">
    <property type="entry name" value="Metallo-depent_PP-like"/>
</dbReference>
<feature type="signal peptide" evidence="1">
    <location>
        <begin position="1"/>
        <end position="25"/>
    </location>
</feature>
<sequence>MIASARLATIVPALALLSMAVPALADGPRFAVYGDMPYTDADQAFLDGPASARLAGDAGVDFVISVGDLGRPETACADDWQVRQRRMWREGFRRPVIPTPGDNDWTDCDRKQLSHPVSELGRLDALRRIHFETPPPGIDRQWRWRAQHGQPENAMWATGGVQFATLHVVGTANGRAQIELDDKQLAWALADARDQANRVWLAETFRAARQSGAKAVVIAMQVDPFNPKYVDPGKPAPADPLARCLASSPFAPTCRALVGEALGFAGPVLLVHGDTNPACLEPIDSADGRRLFWRLNAWGDFSSPPAIAVVDIEPGDAARPFRVSSLLDDGPTLPAACRY</sequence>
<dbReference type="EMBL" id="BMZS01000005">
    <property type="protein sequence ID" value="GHD50389.1"/>
    <property type="molecule type" value="Genomic_DNA"/>
</dbReference>
<feature type="chain" id="PRO_5036815569" description="Calcineurin-like phosphoesterase domain-containing protein" evidence="1">
    <location>
        <begin position="26"/>
        <end position="339"/>
    </location>
</feature>
<reference evidence="2" key="2">
    <citation type="submission" date="2020-09" db="EMBL/GenBank/DDBJ databases">
        <authorList>
            <person name="Sun Q."/>
            <person name="Kim S."/>
        </authorList>
    </citation>
    <scope>NUCLEOTIDE SEQUENCE</scope>
    <source>
        <strain evidence="2">KCTC 42651</strain>
    </source>
</reference>
<organism evidence="2 3">
    <name type="scientific">Thalassobaculum fulvum</name>
    <dbReference type="NCBI Taxonomy" id="1633335"/>
    <lineage>
        <taxon>Bacteria</taxon>
        <taxon>Pseudomonadati</taxon>
        <taxon>Pseudomonadota</taxon>
        <taxon>Alphaproteobacteria</taxon>
        <taxon>Rhodospirillales</taxon>
        <taxon>Thalassobaculaceae</taxon>
        <taxon>Thalassobaculum</taxon>
    </lineage>
</organism>
<gene>
    <name evidence="2" type="ORF">GCM10017083_23580</name>
</gene>
<protein>
    <recommendedName>
        <fullName evidence="4">Calcineurin-like phosphoesterase domain-containing protein</fullName>
    </recommendedName>
</protein>
<proteinExistence type="predicted"/>
<evidence type="ECO:0008006" key="4">
    <source>
        <dbReference type="Google" id="ProtNLM"/>
    </source>
</evidence>
<evidence type="ECO:0000256" key="1">
    <source>
        <dbReference type="SAM" id="SignalP"/>
    </source>
</evidence>
<dbReference type="AlphaFoldDB" id="A0A919CQW1"/>